<evidence type="ECO:0000256" key="1">
    <source>
        <dbReference type="ARBA" id="ARBA00004651"/>
    </source>
</evidence>
<evidence type="ECO:0000256" key="4">
    <source>
        <dbReference type="ARBA" id="ARBA00022989"/>
    </source>
</evidence>
<evidence type="ECO:0000256" key="2">
    <source>
        <dbReference type="ARBA" id="ARBA00022475"/>
    </source>
</evidence>
<keyword evidence="5 6" id="KW-0472">Membrane</keyword>
<evidence type="ECO:0000256" key="3">
    <source>
        <dbReference type="ARBA" id="ARBA00022692"/>
    </source>
</evidence>
<dbReference type="OMA" id="FITIFGY"/>
<dbReference type="Proteomes" id="UP000289506">
    <property type="component" value="Plasmid 13"/>
</dbReference>
<dbReference type="GeneID" id="74931937"/>
<keyword evidence="4 6" id="KW-1133">Transmembrane helix</keyword>
<proteinExistence type="predicted"/>
<keyword evidence="7" id="KW-0614">Plasmid</keyword>
<feature type="transmembrane region" description="Helical" evidence="6">
    <location>
        <begin position="225"/>
        <end position="251"/>
    </location>
</feature>
<accession>A0A449AI89</accession>
<evidence type="ECO:0000313" key="8">
    <source>
        <dbReference type="EMBL" id="WQQ20255.1"/>
    </source>
</evidence>
<evidence type="ECO:0000313" key="9">
    <source>
        <dbReference type="Proteomes" id="UP000289506"/>
    </source>
</evidence>
<dbReference type="EMBL" id="LR214986">
    <property type="protein sequence ID" value="VEU64666.1"/>
    <property type="molecule type" value="Genomic_DNA"/>
</dbReference>
<evidence type="ECO:0000313" key="7">
    <source>
        <dbReference type="EMBL" id="VEU64666.1"/>
    </source>
</evidence>
<dbReference type="Pfam" id="PF03631">
    <property type="entry name" value="Virul_fac_BrkB"/>
    <property type="match status" value="1"/>
</dbReference>
<dbReference type="AlphaFoldDB" id="A0A449AI89"/>
<dbReference type="RefSeq" id="WP_015287186.1">
    <property type="nucleotide sequence ID" value="NZ_CP103991.1"/>
</dbReference>
<keyword evidence="2" id="KW-1003">Cell membrane</keyword>
<reference evidence="7 9" key="1">
    <citation type="submission" date="2019-01" db="EMBL/GenBank/DDBJ databases">
        <authorList>
            <consortium name="Pathogen Informatics"/>
        </authorList>
    </citation>
    <scope>NUCLEOTIDE SEQUENCE [LARGE SCALE GENOMIC DNA]</scope>
    <source>
        <strain evidence="7 9">NCTC10142</strain>
        <plasmid evidence="9">13</plasmid>
    </source>
</reference>
<keyword evidence="3 6" id="KW-0812">Transmembrane</keyword>
<evidence type="ECO:0000256" key="6">
    <source>
        <dbReference type="SAM" id="Phobius"/>
    </source>
</evidence>
<reference evidence="8 10" key="2">
    <citation type="submission" date="2023-12" db="EMBL/GenBank/DDBJ databases">
        <title>Hybrid Genome Assemblies of Mycoplasma cynos and Mycoplasma felis isolated from Dogs and Cats with Infectious Respiratory Disease.</title>
        <authorList>
            <person name="Framst I."/>
            <person name="Cai H."/>
            <person name="Ramesh P."/>
            <person name="Maboni G."/>
        </authorList>
    </citation>
    <scope>NUCLEOTIDE SEQUENCE [LARGE SCALE GENOMIC DNA]</scope>
    <source>
        <strain evidence="8 10">30510</strain>
    </source>
</reference>
<sequence length="373" mass="43504">MLNLNNKTRSYKKLLRQKNNLSYLRDFYSNIIYPERFAFISKLYEKILKSIIAIFASVLIIAKNPNEKIKRTKLVHKVYDSYATKEFNFIWLSTIFYILISFVPVIYIVTFLNYTINDSIPSFKNFVLPLAREKAPGIEQNYFQTLFNTVIFDKFIPGGNLYFSVDIKAKTGTLYKLYDLLPGSFIALPSLYISSGGYGKLISAYNYIFSHNKIGSYWGNKLKGLWIVVMVSLLLWAFSTLNIFIQTSIWLKFGNNAKGLGDFVYLLFVFGFILSLFLVLFKTTPSFKMKFKDSYRGALISTIPSFLLVIVYTYMHKLISYDKFGSAVAFFFAVGFFINWYIYFMFLGIIFNNSYYKNYVSSRTIPKKVYAWF</sequence>
<gene>
    <name evidence="7" type="ORF">NCTC10142_00422</name>
    <name evidence="8" type="ORF">RRG46_01765</name>
</gene>
<protein>
    <submittedName>
        <fullName evidence="8">YhjD/YihY/BrkB family envelope integrity protein</fullName>
    </submittedName>
</protein>
<feature type="transmembrane region" description="Helical" evidence="6">
    <location>
        <begin position="295"/>
        <end position="315"/>
    </location>
</feature>
<name>A0A449AI89_9BACT</name>
<evidence type="ECO:0000256" key="5">
    <source>
        <dbReference type="ARBA" id="ARBA00023136"/>
    </source>
</evidence>
<feature type="transmembrane region" description="Helical" evidence="6">
    <location>
        <begin position="327"/>
        <end position="351"/>
    </location>
</feature>
<dbReference type="GO" id="GO:0005886">
    <property type="term" value="C:plasma membrane"/>
    <property type="evidence" value="ECO:0007669"/>
    <property type="project" value="UniProtKB-SubCell"/>
</dbReference>
<dbReference type="EMBL" id="CP141046">
    <property type="protein sequence ID" value="WQQ20255.1"/>
    <property type="molecule type" value="Genomic_DNA"/>
</dbReference>
<organism evidence="7 9">
    <name type="scientific">Mycoplasmopsis cynos</name>
    <dbReference type="NCBI Taxonomy" id="171284"/>
    <lineage>
        <taxon>Bacteria</taxon>
        <taxon>Bacillati</taxon>
        <taxon>Mycoplasmatota</taxon>
        <taxon>Mycoplasmoidales</taxon>
        <taxon>Metamycoplasmataceae</taxon>
        <taxon>Mycoplasmopsis</taxon>
    </lineage>
</organism>
<feature type="transmembrane region" description="Helical" evidence="6">
    <location>
        <begin position="263"/>
        <end position="283"/>
    </location>
</feature>
<geneLocation type="plasmid" evidence="7 9">
    <name>13</name>
</geneLocation>
<evidence type="ECO:0000313" key="10">
    <source>
        <dbReference type="Proteomes" id="UP001327314"/>
    </source>
</evidence>
<dbReference type="InterPro" id="IPR017039">
    <property type="entry name" value="Virul_fac_BrkB"/>
</dbReference>
<feature type="transmembrane region" description="Helical" evidence="6">
    <location>
        <begin position="89"/>
        <end position="114"/>
    </location>
</feature>
<comment type="subcellular location">
    <subcellularLocation>
        <location evidence="1">Cell membrane</location>
        <topology evidence="1">Multi-pass membrane protein</topology>
    </subcellularLocation>
</comment>
<dbReference type="Proteomes" id="UP001327314">
    <property type="component" value="Chromosome"/>
</dbReference>